<dbReference type="Pfam" id="PF02321">
    <property type="entry name" value="OEP"/>
    <property type="match status" value="2"/>
</dbReference>
<keyword evidence="11" id="KW-1185">Reference proteome</keyword>
<feature type="signal peptide" evidence="9">
    <location>
        <begin position="1"/>
        <end position="23"/>
    </location>
</feature>
<dbReference type="RefSeq" id="WP_273910821.1">
    <property type="nucleotide sequence ID" value="NZ_JAMDGX010000035.1"/>
</dbReference>
<evidence type="ECO:0000313" key="11">
    <source>
        <dbReference type="Proteomes" id="UP001148203"/>
    </source>
</evidence>
<evidence type="ECO:0000256" key="3">
    <source>
        <dbReference type="ARBA" id="ARBA00022452"/>
    </source>
</evidence>
<evidence type="ECO:0000256" key="5">
    <source>
        <dbReference type="ARBA" id="ARBA00023136"/>
    </source>
</evidence>
<keyword evidence="5" id="KW-0472">Membrane</keyword>
<keyword evidence="8" id="KW-0449">Lipoprotein</keyword>
<dbReference type="SUPFAM" id="SSF56954">
    <property type="entry name" value="Outer membrane efflux proteins (OEP)"/>
    <property type="match status" value="1"/>
</dbReference>
<reference evidence="10 11" key="1">
    <citation type="submission" date="2022-05" db="EMBL/GenBank/DDBJ databases">
        <title>Novel Pseudomonas spp. Isolated from a Rainbow Trout Aquaculture Facility.</title>
        <authorList>
            <person name="Testerman T."/>
            <person name="Graf J."/>
        </authorList>
    </citation>
    <scope>NUCLEOTIDE SEQUENCE [LARGE SCALE GENOMIC DNA]</scope>
    <source>
        <strain evidence="10 11">ID681</strain>
    </source>
</reference>
<comment type="similarity">
    <text evidence="2">Belongs to the outer membrane factor (OMF) (TC 1.B.17) family.</text>
</comment>
<evidence type="ECO:0000256" key="1">
    <source>
        <dbReference type="ARBA" id="ARBA00004442"/>
    </source>
</evidence>
<evidence type="ECO:0000256" key="9">
    <source>
        <dbReference type="SAM" id="SignalP"/>
    </source>
</evidence>
<dbReference type="PANTHER" id="PTHR30203">
    <property type="entry name" value="OUTER MEMBRANE CATION EFFLUX PROTEIN"/>
    <property type="match status" value="1"/>
</dbReference>
<keyword evidence="3" id="KW-1134">Transmembrane beta strand</keyword>
<evidence type="ECO:0000256" key="7">
    <source>
        <dbReference type="ARBA" id="ARBA00023237"/>
    </source>
</evidence>
<dbReference type="InterPro" id="IPR010131">
    <property type="entry name" value="MdtP/NodT-like"/>
</dbReference>
<evidence type="ECO:0000256" key="4">
    <source>
        <dbReference type="ARBA" id="ARBA00022692"/>
    </source>
</evidence>
<dbReference type="Gene3D" id="1.20.1600.10">
    <property type="entry name" value="Outer membrane efflux proteins (OEP)"/>
    <property type="match status" value="1"/>
</dbReference>
<dbReference type="Proteomes" id="UP001148203">
    <property type="component" value="Unassembled WGS sequence"/>
</dbReference>
<evidence type="ECO:0000313" key="10">
    <source>
        <dbReference type="EMBL" id="MDD0989913.1"/>
    </source>
</evidence>
<comment type="subcellular location">
    <subcellularLocation>
        <location evidence="1">Cell outer membrane</location>
    </subcellularLocation>
</comment>
<sequence length="408" mass="44486">MVNGGKWIALGLLLMAAAPAAQAQALTLEAALRTARDNNPDLAAARWGTAIADGDRLQAGVLPNPELSWEVEDTRRESQTTTVSLSQRFELGGKRGARIEVAERDQSLAALELERQGNVLRAEVLEAFDGAVQAQERLDLAEQSLRLTERGLQVVQGRVRAGNASPIEATRAQVQVSEIRLEQTRAAQELSVAYQQLATVTGTSQVTFERVASARLAEAALPSNEQLLARLEQTAELRVARLQIEQRESALGLARTQRIPDLTVSVGSKYSETDRERINVVGVSVPLPLFDRNQGNVLAAARRADQARDLRNGTELRVRSEVIQALAQWRTAVGEVESFERSILPAAQQAVDAATRGFERGKFSFLEVLDAQRTVVAARTQYLQAQATGTAARVRLERIFGDLALASR</sequence>
<comment type="caution">
    <text evidence="10">The sequence shown here is derived from an EMBL/GenBank/DDBJ whole genome shotgun (WGS) entry which is preliminary data.</text>
</comment>
<feature type="chain" id="PRO_5046233177" evidence="9">
    <location>
        <begin position="24"/>
        <end position="408"/>
    </location>
</feature>
<proteinExistence type="inferred from homology"/>
<accession>A0ABT5NP20</accession>
<keyword evidence="4" id="KW-0812">Transmembrane</keyword>
<evidence type="ECO:0000256" key="6">
    <source>
        <dbReference type="ARBA" id="ARBA00023139"/>
    </source>
</evidence>
<gene>
    <name evidence="10" type="ORF">M5G11_05125</name>
</gene>
<dbReference type="PANTHER" id="PTHR30203:SF24">
    <property type="entry name" value="BLR4935 PROTEIN"/>
    <property type="match status" value="1"/>
</dbReference>
<keyword evidence="7" id="KW-0998">Cell outer membrane</keyword>
<keyword evidence="9" id="KW-0732">Signal</keyword>
<evidence type="ECO:0000256" key="8">
    <source>
        <dbReference type="ARBA" id="ARBA00023288"/>
    </source>
</evidence>
<dbReference type="InterPro" id="IPR003423">
    <property type="entry name" value="OMP_efflux"/>
</dbReference>
<organism evidence="10 11">
    <name type="scientific">Pseudomonas fontis</name>
    <dbReference type="NCBI Taxonomy" id="2942633"/>
    <lineage>
        <taxon>Bacteria</taxon>
        <taxon>Pseudomonadati</taxon>
        <taxon>Pseudomonadota</taxon>
        <taxon>Gammaproteobacteria</taxon>
        <taxon>Pseudomonadales</taxon>
        <taxon>Pseudomonadaceae</taxon>
        <taxon>Pseudomonas</taxon>
    </lineage>
</organism>
<dbReference type="EMBL" id="JAMDGY010000014">
    <property type="protein sequence ID" value="MDD0989913.1"/>
    <property type="molecule type" value="Genomic_DNA"/>
</dbReference>
<keyword evidence="6" id="KW-0564">Palmitate</keyword>
<protein>
    <submittedName>
        <fullName evidence="10">TolC family protein</fullName>
    </submittedName>
</protein>
<name>A0ABT5NP20_9PSED</name>
<evidence type="ECO:0000256" key="2">
    <source>
        <dbReference type="ARBA" id="ARBA00007613"/>
    </source>
</evidence>